<evidence type="ECO:0008006" key="3">
    <source>
        <dbReference type="Google" id="ProtNLM"/>
    </source>
</evidence>
<organism evidence="1 2">
    <name type="scientific">Roseofilum reptotaenium AO1-A</name>
    <dbReference type="NCBI Taxonomy" id="1925591"/>
    <lineage>
        <taxon>Bacteria</taxon>
        <taxon>Bacillati</taxon>
        <taxon>Cyanobacteriota</taxon>
        <taxon>Cyanophyceae</taxon>
        <taxon>Desertifilales</taxon>
        <taxon>Desertifilaceae</taxon>
        <taxon>Roseofilum</taxon>
    </lineage>
</organism>
<dbReference type="InterPro" id="IPR050490">
    <property type="entry name" value="Bact_solute-bd_prot1"/>
</dbReference>
<comment type="caution">
    <text evidence="1">The sequence shown here is derived from an EMBL/GenBank/DDBJ whole genome shotgun (WGS) entry which is preliminary data.</text>
</comment>
<dbReference type="EMBL" id="MLAW01000020">
    <property type="protein sequence ID" value="OJJ25171.1"/>
    <property type="molecule type" value="Genomic_DNA"/>
</dbReference>
<reference evidence="1" key="1">
    <citation type="submission" date="2016-10" db="EMBL/GenBank/DDBJ databases">
        <title>CRISPR-Cas defence system in Roseofilum reptotaenium: evidence of a bacteriophage-cyanobacterium arms race in the coral black band disease.</title>
        <authorList>
            <person name="Buerger P."/>
            <person name="Wood-Charlson E.M."/>
            <person name="Weynberg K.D."/>
            <person name="Willis B."/>
            <person name="Van Oppen M.J."/>
        </authorList>
    </citation>
    <scope>NUCLEOTIDE SEQUENCE [LARGE SCALE GENOMIC DNA]</scope>
    <source>
        <strain evidence="1">AO1-A</strain>
    </source>
</reference>
<evidence type="ECO:0000313" key="1">
    <source>
        <dbReference type="EMBL" id="OJJ25171.1"/>
    </source>
</evidence>
<proteinExistence type="predicted"/>
<name>A0A1L9QR71_9CYAN</name>
<dbReference type="SUPFAM" id="SSF53850">
    <property type="entry name" value="Periplasmic binding protein-like II"/>
    <property type="match status" value="1"/>
</dbReference>
<protein>
    <recommendedName>
        <fullName evidence="3">ABC transporter substrate-binding protein</fullName>
    </recommendedName>
</protein>
<dbReference type="InterPro" id="IPR006059">
    <property type="entry name" value="SBP"/>
</dbReference>
<dbReference type="PANTHER" id="PTHR43649">
    <property type="entry name" value="ARABINOSE-BINDING PROTEIN-RELATED"/>
    <property type="match status" value="1"/>
</dbReference>
<dbReference type="Pfam" id="PF01547">
    <property type="entry name" value="SBP_bac_1"/>
    <property type="match status" value="1"/>
</dbReference>
<sequence length="484" mass="53887">MKRRDVLHWGTSAALGWSATSALKACRRLSPSSLLQLSVEETRGLESAGVIGTDAYYFLKDVGKTFSGTTLRLIIEDVPATKAAWELMQDEFTPLTGIDVQWDILPLDRVLGRIEQDIAREAGTYDIMYWDQAWIGRFVNIGVNPKELLENSELRYPNYDFEDFFQSLVANVASYQGNLAAIPYDIPIFIMFYRPDVLEELGLSVPTTMIEYLATIKAISEAKAPQIYGTLGQWKVGHYSLHCNMTAWLWAHGGSIYYADGTPAINDDRAIAGIEYMLAQRPYAPPAATTWDWYGEAEAFRQGRAAIMISWGEWFPWFESSSGSPISGRVAVAPCPQEVTLRPASECGFGEVPGISHQGGSSLALSRYSKNPDAAWVFLQWLTSPDVITRTTILSQTNSVRRSTYSDPRLQLGFGANPRVANYFDVTLDAIENRMGTEPHLPNWIDLGFDCFPVELGKLMTDQQSTKTTVYKMAEAAARATEAL</sequence>
<dbReference type="PANTHER" id="PTHR43649:SF12">
    <property type="entry name" value="DIACETYLCHITOBIOSE BINDING PROTEIN DASA"/>
    <property type="match status" value="1"/>
</dbReference>
<dbReference type="Gene3D" id="3.40.190.10">
    <property type="entry name" value="Periplasmic binding protein-like II"/>
    <property type="match status" value="2"/>
</dbReference>
<accession>A0A1L9QR71</accession>
<evidence type="ECO:0000313" key="2">
    <source>
        <dbReference type="Proteomes" id="UP000183940"/>
    </source>
</evidence>
<dbReference type="Proteomes" id="UP000183940">
    <property type="component" value="Unassembled WGS sequence"/>
</dbReference>
<gene>
    <name evidence="1" type="ORF">BI308_12530</name>
</gene>
<dbReference type="AlphaFoldDB" id="A0A1L9QR71"/>
<dbReference type="STRING" id="1925591.BI308_12530"/>
<keyword evidence="2" id="KW-1185">Reference proteome</keyword>